<evidence type="ECO:0000313" key="1">
    <source>
        <dbReference type="EMBL" id="MBX46226.1"/>
    </source>
</evidence>
<dbReference type="EMBL" id="GGEC01065742">
    <property type="protein sequence ID" value="MBX46226.1"/>
    <property type="molecule type" value="Transcribed_RNA"/>
</dbReference>
<protein>
    <submittedName>
        <fullName evidence="1">Uncharacterized protein</fullName>
    </submittedName>
</protein>
<reference evidence="1" key="1">
    <citation type="submission" date="2018-02" db="EMBL/GenBank/DDBJ databases">
        <title>Rhizophora mucronata_Transcriptome.</title>
        <authorList>
            <person name="Meera S.P."/>
            <person name="Sreeshan A."/>
            <person name="Augustine A."/>
        </authorList>
    </citation>
    <scope>NUCLEOTIDE SEQUENCE</scope>
    <source>
        <tissue evidence="1">Leaf</tissue>
    </source>
</reference>
<organism evidence="1">
    <name type="scientific">Rhizophora mucronata</name>
    <name type="common">Asiatic mangrove</name>
    <dbReference type="NCBI Taxonomy" id="61149"/>
    <lineage>
        <taxon>Eukaryota</taxon>
        <taxon>Viridiplantae</taxon>
        <taxon>Streptophyta</taxon>
        <taxon>Embryophyta</taxon>
        <taxon>Tracheophyta</taxon>
        <taxon>Spermatophyta</taxon>
        <taxon>Magnoliopsida</taxon>
        <taxon>eudicotyledons</taxon>
        <taxon>Gunneridae</taxon>
        <taxon>Pentapetalae</taxon>
        <taxon>rosids</taxon>
        <taxon>fabids</taxon>
        <taxon>Malpighiales</taxon>
        <taxon>Rhizophoraceae</taxon>
        <taxon>Rhizophora</taxon>
    </lineage>
</organism>
<proteinExistence type="predicted"/>
<sequence length="22" mass="2452">MRLFSFAVCSVLFSVGVCELFP</sequence>
<name>A0A2P2NUP5_RHIMU</name>
<accession>A0A2P2NUP5</accession>
<dbReference type="AlphaFoldDB" id="A0A2P2NUP5"/>